<gene>
    <name evidence="2" type="ORF">EAS61_27710</name>
</gene>
<proteinExistence type="predicted"/>
<reference evidence="2 3" key="1">
    <citation type="submission" date="2018-11" db="EMBL/GenBank/DDBJ databases">
        <title>Bradyrhizobium sp. nov., isolated from effective nodules of peanut in China.</title>
        <authorList>
            <person name="Li Y."/>
        </authorList>
    </citation>
    <scope>NUCLEOTIDE SEQUENCE [LARGE SCALE GENOMIC DNA]</scope>
    <source>
        <strain evidence="2 3">CCBAU 51770</strain>
    </source>
</reference>
<name>A0A4Q0QEN2_9BRAD</name>
<comment type="caution">
    <text evidence="2">The sequence shown here is derived from an EMBL/GenBank/DDBJ whole genome shotgun (WGS) entry which is preliminary data.</text>
</comment>
<accession>A0A4Q0QEN2</accession>
<protein>
    <submittedName>
        <fullName evidence="2">Uncharacterized protein</fullName>
    </submittedName>
</protein>
<organism evidence="2 3">
    <name type="scientific">Bradyrhizobium zhanjiangense</name>
    <dbReference type="NCBI Taxonomy" id="1325107"/>
    <lineage>
        <taxon>Bacteria</taxon>
        <taxon>Pseudomonadati</taxon>
        <taxon>Pseudomonadota</taxon>
        <taxon>Alphaproteobacteria</taxon>
        <taxon>Hyphomicrobiales</taxon>
        <taxon>Nitrobacteraceae</taxon>
        <taxon>Bradyrhizobium</taxon>
    </lineage>
</organism>
<dbReference type="Proteomes" id="UP000290174">
    <property type="component" value="Unassembled WGS sequence"/>
</dbReference>
<feature type="region of interest" description="Disordered" evidence="1">
    <location>
        <begin position="80"/>
        <end position="99"/>
    </location>
</feature>
<dbReference type="EMBL" id="RKMK01000032">
    <property type="protein sequence ID" value="RXG89549.1"/>
    <property type="molecule type" value="Genomic_DNA"/>
</dbReference>
<evidence type="ECO:0000256" key="1">
    <source>
        <dbReference type="SAM" id="MobiDB-lite"/>
    </source>
</evidence>
<dbReference type="AlphaFoldDB" id="A0A4Q0QEN2"/>
<evidence type="ECO:0000313" key="2">
    <source>
        <dbReference type="EMBL" id="RXG89549.1"/>
    </source>
</evidence>
<sequence>MIERAKVDPALASYPGIERRAVCPLCGDGTNAFGSLGGFAYPGGLERHLTGYGNMHQCTVLGTAFKLSAEYLHERLLASDRAEKEREQERRQTEPMVRHAAQEPPAFLYQTEWRGPARGEAKMGEAEQRLRNLDFEIVVEGNVRTYRFVQDDWLVLADPRVANKIEFEVTSLSKPKKKPQHWRANTFYMLDSYAVDIPGKFRKRLQQAIDSFDDAAKS</sequence>
<evidence type="ECO:0000313" key="3">
    <source>
        <dbReference type="Proteomes" id="UP000290174"/>
    </source>
</evidence>